<feature type="transmembrane region" description="Helical" evidence="1">
    <location>
        <begin position="130"/>
        <end position="149"/>
    </location>
</feature>
<reference evidence="3 4" key="1">
    <citation type="submission" date="2019-07" db="EMBL/GenBank/DDBJ databases">
        <title>Whole genome shotgun sequence of Brevifollis gellanilyticus NBRC 108608.</title>
        <authorList>
            <person name="Hosoyama A."/>
            <person name="Uohara A."/>
            <person name="Ohji S."/>
            <person name="Ichikawa N."/>
        </authorList>
    </citation>
    <scope>NUCLEOTIDE SEQUENCE [LARGE SCALE GENOMIC DNA]</scope>
    <source>
        <strain evidence="3 4">NBRC 108608</strain>
    </source>
</reference>
<evidence type="ECO:0000313" key="4">
    <source>
        <dbReference type="Proteomes" id="UP000321577"/>
    </source>
</evidence>
<feature type="transmembrane region" description="Helical" evidence="1">
    <location>
        <begin position="261"/>
        <end position="279"/>
    </location>
</feature>
<evidence type="ECO:0000256" key="1">
    <source>
        <dbReference type="SAM" id="Phobius"/>
    </source>
</evidence>
<dbReference type="EMBL" id="BKAG01000004">
    <property type="protein sequence ID" value="GEP41631.1"/>
    <property type="molecule type" value="Genomic_DNA"/>
</dbReference>
<dbReference type="AlphaFoldDB" id="A0A512M5J7"/>
<dbReference type="OrthoDB" id="165999at2"/>
<proteinExistence type="predicted"/>
<dbReference type="Proteomes" id="UP000321577">
    <property type="component" value="Unassembled WGS sequence"/>
</dbReference>
<feature type="domain" description="DUF3592" evidence="2">
    <location>
        <begin position="170"/>
        <end position="258"/>
    </location>
</feature>
<protein>
    <recommendedName>
        <fullName evidence="2">DUF3592 domain-containing protein</fullName>
    </recommendedName>
</protein>
<accession>A0A512M5J7</accession>
<dbReference type="RefSeq" id="WP_146849090.1">
    <property type="nucleotide sequence ID" value="NZ_BKAG01000004.1"/>
</dbReference>
<gene>
    <name evidence="3" type="ORF">BGE01nite_09220</name>
</gene>
<feature type="transmembrane region" description="Helical" evidence="1">
    <location>
        <begin position="96"/>
        <end position="118"/>
    </location>
</feature>
<keyword evidence="1" id="KW-0472">Membrane</keyword>
<keyword evidence="1" id="KW-0812">Transmembrane</keyword>
<organism evidence="3 4">
    <name type="scientific">Brevifollis gellanilyticus</name>
    <dbReference type="NCBI Taxonomy" id="748831"/>
    <lineage>
        <taxon>Bacteria</taxon>
        <taxon>Pseudomonadati</taxon>
        <taxon>Verrucomicrobiota</taxon>
        <taxon>Verrucomicrobiia</taxon>
        <taxon>Verrucomicrobiales</taxon>
        <taxon>Verrucomicrobiaceae</taxon>
    </lineage>
</organism>
<sequence>MAAQGYLVELKGLDDAQLDHDERTITASISLAAGAERKVEMRVLAPRDSAGDALSVSMHLAHFHTMSEAWVHRTITVDTRRSPQESGNTGGGLTSAGVVTVIWLVVTSFAVALTGVMVGGRRGFFSPRAGVVAIMVAIGFWLVFAGMAWRDYRVLNEWTASTATIVGRRVVHHTVNSQSRTTGGTSRSSDVAKPEFALRYVVQGRDMLSTGYDTGSSLRVGGGKAQLEKEFQEWTVGAQVPCWYDPRDPADVVLKRGYGGAYLFALLPLLPFALGWFILRSALSGKP</sequence>
<keyword evidence="4" id="KW-1185">Reference proteome</keyword>
<evidence type="ECO:0000259" key="2">
    <source>
        <dbReference type="Pfam" id="PF12158"/>
    </source>
</evidence>
<dbReference type="Pfam" id="PF12158">
    <property type="entry name" value="DUF3592"/>
    <property type="match status" value="1"/>
</dbReference>
<dbReference type="InterPro" id="IPR021994">
    <property type="entry name" value="DUF3592"/>
</dbReference>
<name>A0A512M5J7_9BACT</name>
<comment type="caution">
    <text evidence="3">The sequence shown here is derived from an EMBL/GenBank/DDBJ whole genome shotgun (WGS) entry which is preliminary data.</text>
</comment>
<keyword evidence="1" id="KW-1133">Transmembrane helix</keyword>
<evidence type="ECO:0000313" key="3">
    <source>
        <dbReference type="EMBL" id="GEP41631.1"/>
    </source>
</evidence>